<reference evidence="9" key="1">
    <citation type="submission" date="2016-10" db="EMBL/GenBank/DDBJ databases">
        <authorList>
            <person name="Varghese N."/>
            <person name="Submissions S."/>
        </authorList>
    </citation>
    <scope>NUCLEOTIDE SEQUENCE [LARGE SCALE GENOMIC DNA]</scope>
    <source>
        <strain evidence="9">DSM 7481</strain>
    </source>
</reference>
<feature type="domain" description="OmpR/PhoB-type" evidence="7">
    <location>
        <begin position="144"/>
        <end position="240"/>
    </location>
</feature>
<evidence type="ECO:0000256" key="1">
    <source>
        <dbReference type="ARBA" id="ARBA00023015"/>
    </source>
</evidence>
<dbReference type="Gene3D" id="6.10.250.690">
    <property type="match status" value="1"/>
</dbReference>
<dbReference type="GO" id="GO:0006355">
    <property type="term" value="P:regulation of DNA-templated transcription"/>
    <property type="evidence" value="ECO:0007669"/>
    <property type="project" value="InterPro"/>
</dbReference>
<feature type="domain" description="Response regulatory" evidence="6">
    <location>
        <begin position="15"/>
        <end position="129"/>
    </location>
</feature>
<dbReference type="CDD" id="cd17624">
    <property type="entry name" value="REC_OmpR_PmrA-like"/>
    <property type="match status" value="1"/>
</dbReference>
<dbReference type="SUPFAM" id="SSF52172">
    <property type="entry name" value="CheY-like"/>
    <property type="match status" value="1"/>
</dbReference>
<dbReference type="Pfam" id="PF00072">
    <property type="entry name" value="Response_reg"/>
    <property type="match status" value="1"/>
</dbReference>
<evidence type="ECO:0000259" key="6">
    <source>
        <dbReference type="PROSITE" id="PS50110"/>
    </source>
</evidence>
<dbReference type="CDD" id="cd00383">
    <property type="entry name" value="trans_reg_C"/>
    <property type="match status" value="1"/>
</dbReference>
<evidence type="ECO:0000259" key="7">
    <source>
        <dbReference type="PROSITE" id="PS51755"/>
    </source>
</evidence>
<sequence>MTEPRGGGAMVRRMQLLLVEDDPAMQATLQRSLARRGMEVTALGDGRAALAQWTSRPPDAVVLDLTLPGLDGLQVLQQARAQGLRTPVLLLTARGTVGDRVLGLNAGADDYLPKPFDLDELEARLRALVRRLGDLPETRPAAGSGAVVLGAIRYEKDSGAIYLGNEVMELTPRELALMHALLAQPGHAVAKERLYELVFPGQLDVQYEAIEVVVYRLRKKLAGTGLTLMTLRGLGYLLKADP</sequence>
<dbReference type="InterPro" id="IPR001867">
    <property type="entry name" value="OmpR/PhoB-type_DNA-bd"/>
</dbReference>
<dbReference type="InterPro" id="IPR016032">
    <property type="entry name" value="Sig_transdc_resp-reg_C-effctor"/>
</dbReference>
<dbReference type="GO" id="GO:0000156">
    <property type="term" value="F:phosphorelay response regulator activity"/>
    <property type="evidence" value="ECO:0007669"/>
    <property type="project" value="TreeGrafter"/>
</dbReference>
<evidence type="ECO:0000256" key="4">
    <source>
        <dbReference type="PROSITE-ProRule" id="PRU00169"/>
    </source>
</evidence>
<dbReference type="STRING" id="32040.SAMN04489710_103251"/>
<accession>A0A1I1TB04</accession>
<gene>
    <name evidence="8" type="ORF">SAMN04489710_103251</name>
</gene>
<keyword evidence="3" id="KW-0804">Transcription</keyword>
<dbReference type="SUPFAM" id="SSF46894">
    <property type="entry name" value="C-terminal effector domain of the bipartite response regulators"/>
    <property type="match status" value="1"/>
</dbReference>
<dbReference type="PROSITE" id="PS51755">
    <property type="entry name" value="OMPR_PHOB"/>
    <property type="match status" value="1"/>
</dbReference>
<keyword evidence="9" id="KW-1185">Reference proteome</keyword>
<dbReference type="InterPro" id="IPR011006">
    <property type="entry name" value="CheY-like_superfamily"/>
</dbReference>
<feature type="modified residue" description="4-aspartylphosphate" evidence="4">
    <location>
        <position position="64"/>
    </location>
</feature>
<dbReference type="Gene3D" id="3.40.50.2300">
    <property type="match status" value="1"/>
</dbReference>
<dbReference type="Pfam" id="PF00486">
    <property type="entry name" value="Trans_reg_C"/>
    <property type="match status" value="1"/>
</dbReference>
<dbReference type="GO" id="GO:0005829">
    <property type="term" value="C:cytosol"/>
    <property type="evidence" value="ECO:0007669"/>
    <property type="project" value="TreeGrafter"/>
</dbReference>
<evidence type="ECO:0000256" key="2">
    <source>
        <dbReference type="ARBA" id="ARBA00023125"/>
    </source>
</evidence>
<dbReference type="PROSITE" id="PS50110">
    <property type="entry name" value="RESPONSE_REGULATORY"/>
    <property type="match status" value="1"/>
</dbReference>
<dbReference type="GO" id="GO:0032993">
    <property type="term" value="C:protein-DNA complex"/>
    <property type="evidence" value="ECO:0007669"/>
    <property type="project" value="TreeGrafter"/>
</dbReference>
<evidence type="ECO:0000256" key="5">
    <source>
        <dbReference type="PROSITE-ProRule" id="PRU01091"/>
    </source>
</evidence>
<keyword evidence="4" id="KW-0597">Phosphoprotein</keyword>
<dbReference type="Proteomes" id="UP000199517">
    <property type="component" value="Unassembled WGS sequence"/>
</dbReference>
<feature type="DNA-binding region" description="OmpR/PhoB-type" evidence="5">
    <location>
        <begin position="144"/>
        <end position="240"/>
    </location>
</feature>
<dbReference type="SMART" id="SM00862">
    <property type="entry name" value="Trans_reg_C"/>
    <property type="match status" value="1"/>
</dbReference>
<dbReference type="InterPro" id="IPR039420">
    <property type="entry name" value="WalR-like"/>
</dbReference>
<protein>
    <submittedName>
        <fullName evidence="8">Two-component system, OmpR family, response regulator TctD</fullName>
    </submittedName>
</protein>
<proteinExistence type="predicted"/>
<evidence type="ECO:0000313" key="9">
    <source>
        <dbReference type="Proteomes" id="UP000199517"/>
    </source>
</evidence>
<dbReference type="GO" id="GO:0000976">
    <property type="term" value="F:transcription cis-regulatory region binding"/>
    <property type="evidence" value="ECO:0007669"/>
    <property type="project" value="TreeGrafter"/>
</dbReference>
<dbReference type="PANTHER" id="PTHR48111:SF67">
    <property type="entry name" value="TRANSCRIPTIONAL REGULATORY PROTEIN TCTD"/>
    <property type="match status" value="1"/>
</dbReference>
<evidence type="ECO:0000256" key="3">
    <source>
        <dbReference type="ARBA" id="ARBA00023163"/>
    </source>
</evidence>
<dbReference type="SMART" id="SM00448">
    <property type="entry name" value="REC"/>
    <property type="match status" value="1"/>
</dbReference>
<evidence type="ECO:0000313" key="8">
    <source>
        <dbReference type="EMBL" id="SFD55755.1"/>
    </source>
</evidence>
<dbReference type="EMBL" id="FOMQ01000003">
    <property type="protein sequence ID" value="SFD55755.1"/>
    <property type="molecule type" value="Genomic_DNA"/>
</dbReference>
<organism evidence="8 9">
    <name type="scientific">Paracidovorax konjaci</name>
    <dbReference type="NCBI Taxonomy" id="32040"/>
    <lineage>
        <taxon>Bacteria</taxon>
        <taxon>Pseudomonadati</taxon>
        <taxon>Pseudomonadota</taxon>
        <taxon>Betaproteobacteria</taxon>
        <taxon>Burkholderiales</taxon>
        <taxon>Comamonadaceae</taxon>
        <taxon>Paracidovorax</taxon>
    </lineage>
</organism>
<name>A0A1I1TB04_9BURK</name>
<dbReference type="PANTHER" id="PTHR48111">
    <property type="entry name" value="REGULATOR OF RPOS"/>
    <property type="match status" value="1"/>
</dbReference>
<dbReference type="AlphaFoldDB" id="A0A1I1TB04"/>
<dbReference type="Gene3D" id="1.10.10.10">
    <property type="entry name" value="Winged helix-like DNA-binding domain superfamily/Winged helix DNA-binding domain"/>
    <property type="match status" value="1"/>
</dbReference>
<dbReference type="InterPro" id="IPR036388">
    <property type="entry name" value="WH-like_DNA-bd_sf"/>
</dbReference>
<keyword evidence="2 5" id="KW-0238">DNA-binding</keyword>
<dbReference type="InterPro" id="IPR001789">
    <property type="entry name" value="Sig_transdc_resp-reg_receiver"/>
</dbReference>
<keyword evidence="1" id="KW-0805">Transcription regulation</keyword>